<evidence type="ECO:0000313" key="1">
    <source>
        <dbReference type="EMBL" id="KMO95015.1"/>
    </source>
</evidence>
<dbReference type="Proteomes" id="UP000035932">
    <property type="component" value="Unassembled WGS sequence"/>
</dbReference>
<comment type="caution">
    <text evidence="1">The sequence shown here is derived from an EMBL/GenBank/DDBJ whole genome shotgun (WGS) entry which is preliminary data.</text>
</comment>
<proteinExistence type="predicted"/>
<dbReference type="EMBL" id="LFML01000117">
    <property type="protein sequence ID" value="KMO95015.1"/>
    <property type="molecule type" value="Genomic_DNA"/>
</dbReference>
<accession>A0A0J6XGD0</accession>
<gene>
    <name evidence="1" type="ORF">ACS04_25985</name>
</gene>
<name>A0A0J6XGD0_9ACTN</name>
<sequence>MPRGVSAGRDEQFPASPLARTCANTVARERSYLGEPYSPGFRPPVLCRHVGRVFQAAVPLAASQVVECAREAERLSACVSPDAWQPVAQGFARECPDFS</sequence>
<protein>
    <submittedName>
        <fullName evidence="1">Uncharacterized protein</fullName>
    </submittedName>
</protein>
<keyword evidence="2" id="KW-1185">Reference proteome</keyword>
<dbReference type="PATRIC" id="fig|66430.4.peg.738"/>
<dbReference type="AlphaFoldDB" id="A0A0J6XGD0"/>
<reference evidence="1 2" key="1">
    <citation type="submission" date="2015-06" db="EMBL/GenBank/DDBJ databases">
        <title>Recapitulation of the evolution of biosynthetic gene clusters reveals hidden chemical diversity on bacterial genomes.</title>
        <authorList>
            <person name="Cruz-Morales P."/>
            <person name="Martinez-Guerrero C."/>
            <person name="Morales-Escalante M.A."/>
            <person name="Yanez-Guerra L.A."/>
            <person name="Kopp J.F."/>
            <person name="Feldmann J."/>
            <person name="Ramos-Aboites H.E."/>
            <person name="Barona-Gomez F."/>
        </authorList>
    </citation>
    <scope>NUCLEOTIDE SEQUENCE [LARGE SCALE GENOMIC DNA]</scope>
    <source>
        <strain evidence="1 2">ATCC 31245</strain>
    </source>
</reference>
<evidence type="ECO:0000313" key="2">
    <source>
        <dbReference type="Proteomes" id="UP000035932"/>
    </source>
</evidence>
<organism evidence="1 2">
    <name type="scientific">Streptomyces roseus</name>
    <dbReference type="NCBI Taxonomy" id="66430"/>
    <lineage>
        <taxon>Bacteria</taxon>
        <taxon>Bacillati</taxon>
        <taxon>Actinomycetota</taxon>
        <taxon>Actinomycetes</taxon>
        <taxon>Kitasatosporales</taxon>
        <taxon>Streptomycetaceae</taxon>
        <taxon>Streptomyces</taxon>
    </lineage>
</organism>